<evidence type="ECO:0000313" key="1">
    <source>
        <dbReference type="EMBL" id="KAL3681988.1"/>
    </source>
</evidence>
<dbReference type="EMBL" id="JBJQOH010000006">
    <property type="protein sequence ID" value="KAL3681988.1"/>
    <property type="molecule type" value="Genomic_DNA"/>
</dbReference>
<sequence>MDFADAGVPFMLHWSICLRLAYHTLVDLPVHEFGCSSLFLSKQRDSDKEHQHKWKLLCSASSGVDAFESPTIPRDAKWLIQMEGQEWGSAVFAPEFASAAGGG</sequence>
<evidence type="ECO:0000313" key="2">
    <source>
        <dbReference type="Proteomes" id="UP001633002"/>
    </source>
</evidence>
<accession>A0ABD3GS51</accession>
<dbReference type="AlphaFoldDB" id="A0ABD3GS51"/>
<reference evidence="1 2" key="1">
    <citation type="submission" date="2024-09" db="EMBL/GenBank/DDBJ databases">
        <title>Chromosome-scale assembly of Riccia sorocarpa.</title>
        <authorList>
            <person name="Paukszto L."/>
        </authorList>
    </citation>
    <scope>NUCLEOTIDE SEQUENCE [LARGE SCALE GENOMIC DNA]</scope>
    <source>
        <strain evidence="1">LP-2024</strain>
        <tissue evidence="1">Aerial parts of the thallus</tissue>
    </source>
</reference>
<organism evidence="1 2">
    <name type="scientific">Riccia sorocarpa</name>
    <dbReference type="NCBI Taxonomy" id="122646"/>
    <lineage>
        <taxon>Eukaryota</taxon>
        <taxon>Viridiplantae</taxon>
        <taxon>Streptophyta</taxon>
        <taxon>Embryophyta</taxon>
        <taxon>Marchantiophyta</taxon>
        <taxon>Marchantiopsida</taxon>
        <taxon>Marchantiidae</taxon>
        <taxon>Marchantiales</taxon>
        <taxon>Ricciaceae</taxon>
        <taxon>Riccia</taxon>
    </lineage>
</organism>
<gene>
    <name evidence="1" type="ORF">R1sor_000010</name>
</gene>
<comment type="caution">
    <text evidence="1">The sequence shown here is derived from an EMBL/GenBank/DDBJ whole genome shotgun (WGS) entry which is preliminary data.</text>
</comment>
<proteinExistence type="predicted"/>
<name>A0ABD3GS51_9MARC</name>
<dbReference type="Proteomes" id="UP001633002">
    <property type="component" value="Unassembled WGS sequence"/>
</dbReference>
<protein>
    <submittedName>
        <fullName evidence="1">Uncharacterized protein</fullName>
    </submittedName>
</protein>
<keyword evidence="2" id="KW-1185">Reference proteome</keyword>